<accession>A0A2S9YAM8</accession>
<evidence type="ECO:0000259" key="2">
    <source>
        <dbReference type="PROSITE" id="PS50828"/>
    </source>
</evidence>
<evidence type="ECO:0000313" key="3">
    <source>
        <dbReference type="EMBL" id="PRQ02155.1"/>
    </source>
</evidence>
<feature type="compositionally biased region" description="Basic and acidic residues" evidence="1">
    <location>
        <begin position="161"/>
        <end position="175"/>
    </location>
</feature>
<feature type="region of interest" description="Disordered" evidence="1">
    <location>
        <begin position="161"/>
        <end position="185"/>
    </location>
</feature>
<dbReference type="Gene3D" id="3.30.1370.110">
    <property type="match status" value="1"/>
</dbReference>
<dbReference type="InterPro" id="IPR002625">
    <property type="entry name" value="Smr_dom"/>
</dbReference>
<dbReference type="SMART" id="SM00463">
    <property type="entry name" value="SMR"/>
    <property type="match status" value="1"/>
</dbReference>
<name>A0A2S9YAM8_9BACT</name>
<reference evidence="3 4" key="1">
    <citation type="submission" date="2018-03" db="EMBL/GenBank/DDBJ databases">
        <title>Draft Genome Sequences of the Obligatory Marine Myxobacteria Enhygromyxa salina SWB005.</title>
        <authorList>
            <person name="Poehlein A."/>
            <person name="Moghaddam J.A."/>
            <person name="Harms H."/>
            <person name="Alanjari M."/>
            <person name="Koenig G.M."/>
            <person name="Daniel R."/>
            <person name="Schaeberle T.F."/>
        </authorList>
    </citation>
    <scope>NUCLEOTIDE SEQUENCE [LARGE SCALE GENOMIC DNA]</scope>
    <source>
        <strain evidence="3 4">SWB005</strain>
    </source>
</reference>
<organism evidence="3 4">
    <name type="scientific">Enhygromyxa salina</name>
    <dbReference type="NCBI Taxonomy" id="215803"/>
    <lineage>
        <taxon>Bacteria</taxon>
        <taxon>Pseudomonadati</taxon>
        <taxon>Myxococcota</taxon>
        <taxon>Polyangia</taxon>
        <taxon>Nannocystales</taxon>
        <taxon>Nannocystaceae</taxon>
        <taxon>Enhygromyxa</taxon>
    </lineage>
</organism>
<evidence type="ECO:0000256" key="1">
    <source>
        <dbReference type="SAM" id="MobiDB-lite"/>
    </source>
</evidence>
<feature type="domain" description="Smr" evidence="2">
    <location>
        <begin position="204"/>
        <end position="279"/>
    </location>
</feature>
<dbReference type="AlphaFoldDB" id="A0A2S9YAM8"/>
<dbReference type="RefSeq" id="WP_106392010.1">
    <property type="nucleotide sequence ID" value="NZ_PVNK01000127.1"/>
</dbReference>
<sequence length="283" mass="30933">MSGRATEAEVERLLAQVEKLVAVCRGELALAHRGDVSGEGGRELECVELGPRGGEWIEVGVCPTLIRLRFAGWTEGIALGDEEVDAEQLEDARELALDFVAAAVFGELRVVEARLRGEVLRRCLEVRVAGSWRRHAKTGSLGLAGARAWLRRDLERRVRGNEGRVRRPKPLRDAGPRGLSRAPWAGASGEAGAEAAAIAVDGELDLHNFSPKEVAPLCREYIEVCHQRGIRDLRIVHGKGKGVLRRTVHSLLDKHPLVEDYRLGGHGEGSWGATIVRLRGPNE</sequence>
<protein>
    <submittedName>
        <fullName evidence="3">Recombination and DNA strand exchange inhibitor protein</fullName>
    </submittedName>
</protein>
<gene>
    <name evidence="3" type="ORF">ENSA5_26140</name>
</gene>
<dbReference type="PROSITE" id="PS50828">
    <property type="entry name" value="SMR"/>
    <property type="match status" value="1"/>
</dbReference>
<dbReference type="OrthoDB" id="9808166at2"/>
<dbReference type="Pfam" id="PF01713">
    <property type="entry name" value="Smr"/>
    <property type="match status" value="1"/>
</dbReference>
<proteinExistence type="predicted"/>
<evidence type="ECO:0000313" key="4">
    <source>
        <dbReference type="Proteomes" id="UP000237968"/>
    </source>
</evidence>
<comment type="caution">
    <text evidence="3">The sequence shown here is derived from an EMBL/GenBank/DDBJ whole genome shotgun (WGS) entry which is preliminary data.</text>
</comment>
<dbReference type="SUPFAM" id="SSF160443">
    <property type="entry name" value="SMR domain-like"/>
    <property type="match status" value="1"/>
</dbReference>
<dbReference type="InterPro" id="IPR036063">
    <property type="entry name" value="Smr_dom_sf"/>
</dbReference>
<dbReference type="Proteomes" id="UP000237968">
    <property type="component" value="Unassembled WGS sequence"/>
</dbReference>
<dbReference type="EMBL" id="PVNK01000127">
    <property type="protein sequence ID" value="PRQ02155.1"/>
    <property type="molecule type" value="Genomic_DNA"/>
</dbReference>
<keyword evidence="4" id="KW-1185">Reference proteome</keyword>